<evidence type="ECO:0000313" key="3">
    <source>
        <dbReference type="Proteomes" id="UP000540506"/>
    </source>
</evidence>
<feature type="compositionally biased region" description="Basic and acidic residues" evidence="1">
    <location>
        <begin position="68"/>
        <end position="80"/>
    </location>
</feature>
<evidence type="ECO:0000313" key="2">
    <source>
        <dbReference type="EMBL" id="MBB4921890.1"/>
    </source>
</evidence>
<comment type="caution">
    <text evidence="2">The sequence shown here is derived from an EMBL/GenBank/DDBJ whole genome shotgun (WGS) entry which is preliminary data.</text>
</comment>
<name>A0A7W7QYC2_KITKI</name>
<gene>
    <name evidence="2" type="ORF">FHR34_000883</name>
</gene>
<dbReference type="Proteomes" id="UP000540506">
    <property type="component" value="Unassembled WGS sequence"/>
</dbReference>
<proteinExistence type="predicted"/>
<dbReference type="AlphaFoldDB" id="A0A7W7QYC2"/>
<accession>A0A7W7QYC2</accession>
<dbReference type="EMBL" id="JACHJV010000001">
    <property type="protein sequence ID" value="MBB4921890.1"/>
    <property type="molecule type" value="Genomic_DNA"/>
</dbReference>
<feature type="region of interest" description="Disordered" evidence="1">
    <location>
        <begin position="67"/>
        <end position="88"/>
    </location>
</feature>
<evidence type="ECO:0000256" key="1">
    <source>
        <dbReference type="SAM" id="MobiDB-lite"/>
    </source>
</evidence>
<keyword evidence="3" id="KW-1185">Reference proteome</keyword>
<organism evidence="2 3">
    <name type="scientific">Kitasatospora kifunensis</name>
    <name type="common">Streptomyces kifunensis</name>
    <dbReference type="NCBI Taxonomy" id="58351"/>
    <lineage>
        <taxon>Bacteria</taxon>
        <taxon>Bacillati</taxon>
        <taxon>Actinomycetota</taxon>
        <taxon>Actinomycetes</taxon>
        <taxon>Kitasatosporales</taxon>
        <taxon>Streptomycetaceae</taxon>
        <taxon>Kitasatospora</taxon>
    </lineage>
</organism>
<protein>
    <submittedName>
        <fullName evidence="2">Uncharacterized protein</fullName>
    </submittedName>
</protein>
<sequence>MPQQSQCQVVIRHETMEVGRRDSVKSTGLDSEDAGAADTVVEYGKFTEELSRTAYCEESPPAAAIATRDGRRAGGHDKHMGARVSLTE</sequence>
<reference evidence="2 3" key="1">
    <citation type="submission" date="2020-08" db="EMBL/GenBank/DDBJ databases">
        <title>Sequencing the genomes of 1000 actinobacteria strains.</title>
        <authorList>
            <person name="Klenk H.-P."/>
        </authorList>
    </citation>
    <scope>NUCLEOTIDE SEQUENCE [LARGE SCALE GENOMIC DNA]</scope>
    <source>
        <strain evidence="2 3">DSM 41654</strain>
    </source>
</reference>